<dbReference type="PROSITE" id="PS50887">
    <property type="entry name" value="GGDEF"/>
    <property type="match status" value="1"/>
</dbReference>
<name>A0ABS9D6I0_9ALTE</name>
<dbReference type="SMART" id="SM00086">
    <property type="entry name" value="PAC"/>
    <property type="match status" value="2"/>
</dbReference>
<evidence type="ECO:0000259" key="3">
    <source>
        <dbReference type="PROSITE" id="PS50113"/>
    </source>
</evidence>
<dbReference type="EMBL" id="JAKGAS010000005">
    <property type="protein sequence ID" value="MCF2948567.1"/>
    <property type="molecule type" value="Genomic_DNA"/>
</dbReference>
<evidence type="ECO:0000259" key="4">
    <source>
        <dbReference type="PROSITE" id="PS50887"/>
    </source>
</evidence>
<dbReference type="CDD" id="cd00130">
    <property type="entry name" value="PAS"/>
    <property type="match status" value="2"/>
</dbReference>
<keyword evidence="5" id="KW-0808">Transferase</keyword>
<accession>A0ABS9D6I0</accession>
<dbReference type="PROSITE" id="PS50112">
    <property type="entry name" value="PAS"/>
    <property type="match status" value="2"/>
</dbReference>
<dbReference type="InterPro" id="IPR043128">
    <property type="entry name" value="Rev_trsase/Diguanyl_cyclase"/>
</dbReference>
<evidence type="ECO:0000313" key="5">
    <source>
        <dbReference type="EMBL" id="MCF2948567.1"/>
    </source>
</evidence>
<dbReference type="SUPFAM" id="SSF55073">
    <property type="entry name" value="Nucleotide cyclase"/>
    <property type="match status" value="1"/>
</dbReference>
<evidence type="ECO:0000256" key="1">
    <source>
        <dbReference type="SAM" id="Coils"/>
    </source>
</evidence>
<dbReference type="Pfam" id="PF13426">
    <property type="entry name" value="PAS_9"/>
    <property type="match status" value="2"/>
</dbReference>
<dbReference type="PANTHER" id="PTHR46663">
    <property type="entry name" value="DIGUANYLATE CYCLASE DGCT-RELATED"/>
    <property type="match status" value="1"/>
</dbReference>
<feature type="domain" description="PAS" evidence="2">
    <location>
        <begin position="5"/>
        <end position="53"/>
    </location>
</feature>
<gene>
    <name evidence="5" type="ORF">L0668_10650</name>
</gene>
<dbReference type="Pfam" id="PF00990">
    <property type="entry name" value="GGDEF"/>
    <property type="match status" value="1"/>
</dbReference>
<dbReference type="InterPro" id="IPR000160">
    <property type="entry name" value="GGDEF_dom"/>
</dbReference>
<dbReference type="PANTHER" id="PTHR46663:SF3">
    <property type="entry name" value="SLL0267 PROTEIN"/>
    <property type="match status" value="1"/>
</dbReference>
<sequence>MGNFEDLTLKNLLENANIGVVIHKWDTSVIYANPTALNLLRLTHEQIIGRDAFDPQWRFIDEAKRALASEQFPVFQVKRFKEPLQNVVIGVIDSKQTKPSWFLLNAYPEIAEDEKNSFIVVTFNDITDKKSSFSFQSIVDNALDVIIVTEADDISSPMGPRIIYVNDAFEKLTGYSRSEAIGETPRILQGKETDKNELKRIRAALENKQSICTKIRNYTKTGHPYWLSLNIFPLTNKYGEVTHFAAIERDVTNEIYASEQLESNNNNLKELKNNLQELVRIKTQELHDANKALYHHAYHDDLTNIPNRRLFLEQVEKQISRAKRVPQIVLIGLLDIDNFKIVNDTYGHKLGDEVLKKVAECFSLFFRQEDSFGRYGGEEFAFCILLENDKHAFNICERLRKNIADLKFEVSTNKTIKITVSIGASVSQASPDTEFNKEIEKADQALYKAKENGRNRAEIMIE</sequence>
<keyword evidence="6" id="KW-1185">Reference proteome</keyword>
<comment type="caution">
    <text evidence="5">The sequence shown here is derived from an EMBL/GenBank/DDBJ whole genome shotgun (WGS) entry which is preliminary data.</text>
</comment>
<dbReference type="InterPro" id="IPR052163">
    <property type="entry name" value="DGC-Regulatory_Protein"/>
</dbReference>
<feature type="domain" description="PAS" evidence="2">
    <location>
        <begin position="131"/>
        <end position="208"/>
    </location>
</feature>
<dbReference type="PROSITE" id="PS50113">
    <property type="entry name" value="PAC"/>
    <property type="match status" value="1"/>
</dbReference>
<dbReference type="InterPro" id="IPR000700">
    <property type="entry name" value="PAS-assoc_C"/>
</dbReference>
<organism evidence="5 6">
    <name type="scientific">Paraglaciecola algarum</name>
    <dbReference type="NCBI Taxonomy" id="3050085"/>
    <lineage>
        <taxon>Bacteria</taxon>
        <taxon>Pseudomonadati</taxon>
        <taxon>Pseudomonadota</taxon>
        <taxon>Gammaproteobacteria</taxon>
        <taxon>Alteromonadales</taxon>
        <taxon>Alteromonadaceae</taxon>
        <taxon>Paraglaciecola</taxon>
    </lineage>
</organism>
<dbReference type="InterPro" id="IPR001610">
    <property type="entry name" value="PAC"/>
</dbReference>
<feature type="domain" description="GGDEF" evidence="4">
    <location>
        <begin position="327"/>
        <end position="462"/>
    </location>
</feature>
<dbReference type="NCBIfam" id="TIGR00229">
    <property type="entry name" value="sensory_box"/>
    <property type="match status" value="1"/>
</dbReference>
<dbReference type="Proteomes" id="UP001521137">
    <property type="component" value="Unassembled WGS sequence"/>
</dbReference>
<dbReference type="InterPro" id="IPR029787">
    <property type="entry name" value="Nucleotide_cyclase"/>
</dbReference>
<dbReference type="NCBIfam" id="TIGR00254">
    <property type="entry name" value="GGDEF"/>
    <property type="match status" value="1"/>
</dbReference>
<dbReference type="Gene3D" id="3.30.70.270">
    <property type="match status" value="1"/>
</dbReference>
<evidence type="ECO:0000313" key="6">
    <source>
        <dbReference type="Proteomes" id="UP001521137"/>
    </source>
</evidence>
<proteinExistence type="predicted"/>
<reference evidence="5 6" key="1">
    <citation type="submission" date="2022-01" db="EMBL/GenBank/DDBJ databases">
        <title>Paraglaciecola sp. G1-23.</title>
        <authorList>
            <person name="Jin M.S."/>
            <person name="Han D.M."/>
            <person name="Kim H.M."/>
            <person name="Jeon C.O."/>
        </authorList>
    </citation>
    <scope>NUCLEOTIDE SEQUENCE [LARGE SCALE GENOMIC DNA]</scope>
    <source>
        <strain evidence="5 6">G1-23</strain>
    </source>
</reference>
<feature type="coiled-coil region" evidence="1">
    <location>
        <begin position="258"/>
        <end position="292"/>
    </location>
</feature>
<keyword evidence="5" id="KW-0548">Nucleotidyltransferase</keyword>
<dbReference type="InterPro" id="IPR000014">
    <property type="entry name" value="PAS"/>
</dbReference>
<dbReference type="RefSeq" id="WP_235312448.1">
    <property type="nucleotide sequence ID" value="NZ_JAKGAS010000005.1"/>
</dbReference>
<dbReference type="CDD" id="cd01949">
    <property type="entry name" value="GGDEF"/>
    <property type="match status" value="1"/>
</dbReference>
<dbReference type="EC" id="2.7.7.65" evidence="5"/>
<dbReference type="SMART" id="SM00267">
    <property type="entry name" value="GGDEF"/>
    <property type="match status" value="1"/>
</dbReference>
<dbReference type="InterPro" id="IPR035965">
    <property type="entry name" value="PAS-like_dom_sf"/>
</dbReference>
<protein>
    <submittedName>
        <fullName evidence="5">Diguanylate cyclase</fullName>
        <ecNumber evidence="5">2.7.7.65</ecNumber>
    </submittedName>
</protein>
<dbReference type="Gene3D" id="3.30.450.20">
    <property type="entry name" value="PAS domain"/>
    <property type="match status" value="2"/>
</dbReference>
<evidence type="ECO:0000259" key="2">
    <source>
        <dbReference type="PROSITE" id="PS50112"/>
    </source>
</evidence>
<feature type="domain" description="PAC" evidence="3">
    <location>
        <begin position="209"/>
        <end position="263"/>
    </location>
</feature>
<dbReference type="SMART" id="SM00091">
    <property type="entry name" value="PAS"/>
    <property type="match status" value="2"/>
</dbReference>
<dbReference type="GO" id="GO:0052621">
    <property type="term" value="F:diguanylate cyclase activity"/>
    <property type="evidence" value="ECO:0007669"/>
    <property type="project" value="UniProtKB-EC"/>
</dbReference>
<dbReference type="SUPFAM" id="SSF55785">
    <property type="entry name" value="PYP-like sensor domain (PAS domain)"/>
    <property type="match status" value="2"/>
</dbReference>
<keyword evidence="1" id="KW-0175">Coiled coil</keyword>